<organism evidence="2 5">
    <name type="scientific">Pseudomonas gingeri</name>
    <dbReference type="NCBI Taxonomy" id="117681"/>
    <lineage>
        <taxon>Bacteria</taxon>
        <taxon>Pseudomonadati</taxon>
        <taxon>Pseudomonadota</taxon>
        <taxon>Gammaproteobacteria</taxon>
        <taxon>Pseudomonadales</taxon>
        <taxon>Pseudomonadaceae</taxon>
        <taxon>Pseudomonas</taxon>
    </lineage>
</organism>
<feature type="signal peptide" evidence="1">
    <location>
        <begin position="1"/>
        <end position="25"/>
    </location>
</feature>
<evidence type="ECO:0000256" key="1">
    <source>
        <dbReference type="SAM" id="SignalP"/>
    </source>
</evidence>
<keyword evidence="1" id="KW-0732">Signal</keyword>
<evidence type="ECO:0000313" key="4">
    <source>
        <dbReference type="Proteomes" id="UP000522864"/>
    </source>
</evidence>
<accession>A0A7Y7WAS0</accession>
<sequence>MKGIKTLVSFTAIAVCLGAASMVNAATITPVNTTFSAPGTITVKSPASFNLPVTCNITFTGKTAADGSSASITAATVSGSNSLCGVPVMQNLPWTLTPTSTSTATVAGVSFSVISNCGTATINTNYGGGALTVPSAQAVGSCSITALNVAPSPTFVITNP</sequence>
<evidence type="ECO:0000313" key="3">
    <source>
        <dbReference type="EMBL" id="NWB84094.1"/>
    </source>
</evidence>
<dbReference type="AlphaFoldDB" id="A0A7Y7WAS0"/>
<dbReference type="EMBL" id="JACAPU010000002">
    <property type="protein sequence ID" value="NWB45294.1"/>
    <property type="molecule type" value="Genomic_DNA"/>
</dbReference>
<dbReference type="NCBIfam" id="NF041562">
    <property type="entry name" value="PraB"/>
    <property type="match status" value="1"/>
</dbReference>
<gene>
    <name evidence="2" type="ORF">HX829_02210</name>
    <name evidence="3" type="ORF">HX830_04295</name>
</gene>
<evidence type="ECO:0000313" key="5">
    <source>
        <dbReference type="Proteomes" id="UP000582981"/>
    </source>
</evidence>
<dbReference type="NCBIfam" id="NF041561">
    <property type="entry name" value="PraA"/>
    <property type="match status" value="1"/>
</dbReference>
<dbReference type="InterPro" id="IPR048133">
    <property type="entry name" value="PraA/PraB-like"/>
</dbReference>
<dbReference type="Proteomes" id="UP000522864">
    <property type="component" value="Unassembled WGS sequence"/>
</dbReference>
<reference evidence="4 5" key="1">
    <citation type="submission" date="2020-04" db="EMBL/GenBank/DDBJ databases">
        <title>Molecular characterization of pseudomonads from Agaricus bisporus reveal novel blotch 2 pathogens in Western Europe.</title>
        <authorList>
            <person name="Taparia T."/>
            <person name="Krijger M."/>
            <person name="Haynes E."/>
            <person name="Elpinstone J.G."/>
            <person name="Noble R."/>
            <person name="Van Der Wolf J."/>
        </authorList>
    </citation>
    <scope>NUCLEOTIDE SEQUENCE [LARGE SCALE GENOMIC DNA]</scope>
    <source>
        <strain evidence="2 5">F1001</strain>
        <strain evidence="3 4">G9001</strain>
    </source>
</reference>
<comment type="caution">
    <text evidence="2">The sequence shown here is derived from an EMBL/GenBank/DDBJ whole genome shotgun (WGS) entry which is preliminary data.</text>
</comment>
<evidence type="ECO:0000313" key="2">
    <source>
        <dbReference type="EMBL" id="NWB45294.1"/>
    </source>
</evidence>
<proteinExistence type="predicted"/>
<dbReference type="EMBL" id="JACAQA010000003">
    <property type="protein sequence ID" value="NWB84094.1"/>
    <property type="molecule type" value="Genomic_DNA"/>
</dbReference>
<dbReference type="RefSeq" id="WP_100943342.1">
    <property type="nucleotide sequence ID" value="NZ_JACAPU010000002.1"/>
</dbReference>
<dbReference type="Proteomes" id="UP000582981">
    <property type="component" value="Unassembled WGS sequence"/>
</dbReference>
<name>A0A7Y7WAS0_9PSED</name>
<feature type="chain" id="PRO_5036218335" evidence="1">
    <location>
        <begin position="26"/>
        <end position="160"/>
    </location>
</feature>
<protein>
    <submittedName>
        <fullName evidence="2">Protein activator</fullName>
    </submittedName>
</protein>